<feature type="region of interest" description="Disordered" evidence="1">
    <location>
        <begin position="1"/>
        <end position="122"/>
    </location>
</feature>
<reference evidence="3" key="1">
    <citation type="submission" date="2017-02" db="EMBL/GenBank/DDBJ databases">
        <authorList>
            <person name="Tafer H."/>
            <person name="Lopandic K."/>
        </authorList>
    </citation>
    <scope>NUCLEOTIDE SEQUENCE [LARGE SCALE GENOMIC DNA]</scope>
    <source>
        <strain evidence="3">CBS 366.77</strain>
    </source>
</reference>
<name>A0A3A2Z306_9EURO</name>
<sequence length="122" mass="13935">MGLSAGRSRSSTTVSDIVIQRSRSRSPSSYNRRHRRPDIIEVEEEHAPPGRLRSGWRRGRSHRDDEIVVEESMESRSRSDDVIEVEEEEESSVAPPRRSRRSGSYRTVDPLAYGGGSEYGRY</sequence>
<evidence type="ECO:0000256" key="1">
    <source>
        <dbReference type="SAM" id="MobiDB-lite"/>
    </source>
</evidence>
<proteinExistence type="predicted"/>
<feature type="compositionally biased region" description="Acidic residues" evidence="1">
    <location>
        <begin position="82"/>
        <end position="91"/>
    </location>
</feature>
<protein>
    <submittedName>
        <fullName evidence="2">Uncharacterized protein</fullName>
    </submittedName>
</protein>
<dbReference type="AlphaFoldDB" id="A0A3A2Z306"/>
<keyword evidence="3" id="KW-1185">Reference proteome</keyword>
<gene>
    <name evidence="2" type="ORF">PHISCL_10253</name>
</gene>
<dbReference type="EMBL" id="MVGC01001001">
    <property type="protein sequence ID" value="RJE17409.1"/>
    <property type="molecule type" value="Genomic_DNA"/>
</dbReference>
<feature type="compositionally biased region" description="Gly residues" evidence="1">
    <location>
        <begin position="113"/>
        <end position="122"/>
    </location>
</feature>
<dbReference type="Proteomes" id="UP000266188">
    <property type="component" value="Unassembled WGS sequence"/>
</dbReference>
<evidence type="ECO:0000313" key="3">
    <source>
        <dbReference type="Proteomes" id="UP000266188"/>
    </source>
</evidence>
<comment type="caution">
    <text evidence="2">The sequence shown here is derived from an EMBL/GenBank/DDBJ whole genome shotgun (WGS) entry which is preliminary data.</text>
</comment>
<accession>A0A3A2Z306</accession>
<evidence type="ECO:0000313" key="2">
    <source>
        <dbReference type="EMBL" id="RJE17409.1"/>
    </source>
</evidence>
<organism evidence="2 3">
    <name type="scientific">Aspergillus sclerotialis</name>
    <dbReference type="NCBI Taxonomy" id="2070753"/>
    <lineage>
        <taxon>Eukaryota</taxon>
        <taxon>Fungi</taxon>
        <taxon>Dikarya</taxon>
        <taxon>Ascomycota</taxon>
        <taxon>Pezizomycotina</taxon>
        <taxon>Eurotiomycetes</taxon>
        <taxon>Eurotiomycetidae</taxon>
        <taxon>Eurotiales</taxon>
        <taxon>Aspergillaceae</taxon>
        <taxon>Aspergillus</taxon>
        <taxon>Aspergillus subgen. Polypaecilum</taxon>
    </lineage>
</organism>